<keyword evidence="1 2" id="KW-0238">DNA-binding</keyword>
<accession>A0A0R1VZW0</accession>
<dbReference type="InterPro" id="IPR050624">
    <property type="entry name" value="HTH-type_Tx_Regulator"/>
</dbReference>
<feature type="domain" description="HTH tetR-type" evidence="3">
    <location>
        <begin position="7"/>
        <end position="67"/>
    </location>
</feature>
<dbReference type="Gene3D" id="1.10.357.10">
    <property type="entry name" value="Tetracycline Repressor, domain 2"/>
    <property type="match status" value="1"/>
</dbReference>
<dbReference type="InterPro" id="IPR001647">
    <property type="entry name" value="HTH_TetR"/>
</dbReference>
<dbReference type="PATRIC" id="fig|1423807.3.peg.1002"/>
<dbReference type="PROSITE" id="PS50977">
    <property type="entry name" value="HTH_TETR_2"/>
    <property type="match status" value="1"/>
</dbReference>
<dbReference type="SUPFAM" id="SSF46689">
    <property type="entry name" value="Homeodomain-like"/>
    <property type="match status" value="1"/>
</dbReference>
<dbReference type="Pfam" id="PF00440">
    <property type="entry name" value="TetR_N"/>
    <property type="match status" value="1"/>
</dbReference>
<dbReference type="GO" id="GO:0003677">
    <property type="term" value="F:DNA binding"/>
    <property type="evidence" value="ECO:0007669"/>
    <property type="project" value="UniProtKB-UniRule"/>
</dbReference>
<dbReference type="OrthoDB" id="9810250at2"/>
<organism evidence="4 5">
    <name type="scientific">Paucilactobacillus suebicus DSM 5007 = KCTC 3549</name>
    <dbReference type="NCBI Taxonomy" id="1423807"/>
    <lineage>
        <taxon>Bacteria</taxon>
        <taxon>Bacillati</taxon>
        <taxon>Bacillota</taxon>
        <taxon>Bacilli</taxon>
        <taxon>Lactobacillales</taxon>
        <taxon>Lactobacillaceae</taxon>
        <taxon>Paucilactobacillus</taxon>
    </lineage>
</organism>
<dbReference type="Proteomes" id="UP000051820">
    <property type="component" value="Unassembled WGS sequence"/>
</dbReference>
<gene>
    <name evidence="4" type="ORF">FD16_GL000985</name>
</gene>
<protein>
    <recommendedName>
        <fullName evidence="3">HTH tetR-type domain-containing protein</fullName>
    </recommendedName>
</protein>
<evidence type="ECO:0000313" key="5">
    <source>
        <dbReference type="Proteomes" id="UP000051820"/>
    </source>
</evidence>
<dbReference type="EMBL" id="AZGF01000022">
    <property type="protein sequence ID" value="KRM11169.1"/>
    <property type="molecule type" value="Genomic_DNA"/>
</dbReference>
<reference evidence="4 5" key="1">
    <citation type="journal article" date="2015" name="Genome Announc.">
        <title>Expanding the biotechnology potential of lactobacilli through comparative genomics of 213 strains and associated genera.</title>
        <authorList>
            <person name="Sun Z."/>
            <person name="Harris H.M."/>
            <person name="McCann A."/>
            <person name="Guo C."/>
            <person name="Argimon S."/>
            <person name="Zhang W."/>
            <person name="Yang X."/>
            <person name="Jeffery I.B."/>
            <person name="Cooney J.C."/>
            <person name="Kagawa T.F."/>
            <person name="Liu W."/>
            <person name="Song Y."/>
            <person name="Salvetti E."/>
            <person name="Wrobel A."/>
            <person name="Rasinkangas P."/>
            <person name="Parkhill J."/>
            <person name="Rea M.C."/>
            <person name="O'Sullivan O."/>
            <person name="Ritari J."/>
            <person name="Douillard F.P."/>
            <person name="Paul Ross R."/>
            <person name="Yang R."/>
            <person name="Briner A.E."/>
            <person name="Felis G.E."/>
            <person name="de Vos W.M."/>
            <person name="Barrangou R."/>
            <person name="Klaenhammer T.R."/>
            <person name="Caufield P.W."/>
            <person name="Cui Y."/>
            <person name="Zhang H."/>
            <person name="O'Toole P.W."/>
        </authorList>
    </citation>
    <scope>NUCLEOTIDE SEQUENCE [LARGE SCALE GENOMIC DNA]</scope>
    <source>
        <strain evidence="4 5">DSM 5007</strain>
    </source>
</reference>
<evidence type="ECO:0000313" key="4">
    <source>
        <dbReference type="EMBL" id="KRM11169.1"/>
    </source>
</evidence>
<dbReference type="RefSeq" id="WP_010621857.1">
    <property type="nucleotide sequence ID" value="NZ_AZGF01000022.1"/>
</dbReference>
<dbReference type="eggNOG" id="COG1309">
    <property type="taxonomic scope" value="Bacteria"/>
</dbReference>
<dbReference type="PANTHER" id="PTHR43479">
    <property type="entry name" value="ACREF/ENVCD OPERON REPRESSOR-RELATED"/>
    <property type="match status" value="1"/>
</dbReference>
<sequence length="185" mass="21701">MTDLRVRRTRFAIKQAFIDLVNEKGFESVSVTEIADQAMINRLTFYKHYTDKYDLAQKLIENFGNEYRQIIERRGVLSEENLSFEKILELMTPEVQKIFTKRGDEIRALRSIQIGNITLQSEIQKVLSQNIKQIVHHDTSNLENMILSSFIVTVINYSAENKKAPDFIEIRRTFEDILEILKIDD</sequence>
<dbReference type="AlphaFoldDB" id="A0A0R1VZW0"/>
<dbReference type="PANTHER" id="PTHR43479:SF7">
    <property type="entry name" value="TETR-FAMILY TRANSCRIPTIONAL REGULATOR"/>
    <property type="match status" value="1"/>
</dbReference>
<comment type="caution">
    <text evidence="4">The sequence shown here is derived from an EMBL/GenBank/DDBJ whole genome shotgun (WGS) entry which is preliminary data.</text>
</comment>
<dbReference type="InterPro" id="IPR009057">
    <property type="entry name" value="Homeodomain-like_sf"/>
</dbReference>
<proteinExistence type="predicted"/>
<feature type="DNA-binding region" description="H-T-H motif" evidence="2">
    <location>
        <begin position="30"/>
        <end position="49"/>
    </location>
</feature>
<keyword evidence="5" id="KW-1185">Reference proteome</keyword>
<name>A0A0R1VZW0_9LACO</name>
<evidence type="ECO:0000256" key="2">
    <source>
        <dbReference type="PROSITE-ProRule" id="PRU00335"/>
    </source>
</evidence>
<dbReference type="STRING" id="1423807.FD16_GL000985"/>
<evidence type="ECO:0000259" key="3">
    <source>
        <dbReference type="PROSITE" id="PS50977"/>
    </source>
</evidence>
<evidence type="ECO:0000256" key="1">
    <source>
        <dbReference type="ARBA" id="ARBA00023125"/>
    </source>
</evidence>